<dbReference type="InterPro" id="IPR009825">
    <property type="entry name" value="ECF_substrate-spec-like"/>
</dbReference>
<dbReference type="OrthoDB" id="2243574at2"/>
<name>A0A380JD68_STRDO</name>
<protein>
    <submittedName>
        <fullName evidence="2">Membrane protein</fullName>
    </submittedName>
</protein>
<keyword evidence="3" id="KW-1185">Reference proteome</keyword>
<keyword evidence="1" id="KW-0812">Transmembrane</keyword>
<accession>A0A380JD68</accession>
<dbReference type="NCBIfam" id="TIGR04518">
    <property type="entry name" value="ECF_S_folT_fam"/>
    <property type="match status" value="1"/>
</dbReference>
<dbReference type="RefSeq" id="WP_115324996.1">
    <property type="nucleotide sequence ID" value="NZ_UHFA01000002.1"/>
</dbReference>
<sequence length="187" mass="20950">MFSKPFFPKLSTRQLVTLAMLMALSVVVSKFSIPIIPGQLTISLTFIIGAMIGAIGGPAYGFIALALIDIIDSLTGGTANFIIWWTLMEGAQGAFYGLFFYGKSLKWASKLDWCYVSLATLVIMLIGTFIFTPLLIQIYFKVPIATQYLAGRWLKIFEIPIRVILTMLVLTQLQRLRDWRQLTGVEK</sequence>
<dbReference type="GO" id="GO:0016020">
    <property type="term" value="C:membrane"/>
    <property type="evidence" value="ECO:0007669"/>
    <property type="project" value="InterPro"/>
</dbReference>
<dbReference type="Gene3D" id="1.10.1760.20">
    <property type="match status" value="1"/>
</dbReference>
<evidence type="ECO:0000313" key="3">
    <source>
        <dbReference type="Proteomes" id="UP000254082"/>
    </source>
</evidence>
<organism evidence="2 3">
    <name type="scientific">Streptococcus downei MFe28</name>
    <dbReference type="NCBI Taxonomy" id="764290"/>
    <lineage>
        <taxon>Bacteria</taxon>
        <taxon>Bacillati</taxon>
        <taxon>Bacillota</taxon>
        <taxon>Bacilli</taxon>
        <taxon>Lactobacillales</taxon>
        <taxon>Streptococcaceae</taxon>
        <taxon>Streptococcus</taxon>
    </lineage>
</organism>
<dbReference type="Proteomes" id="UP000254082">
    <property type="component" value="Unassembled WGS sequence"/>
</dbReference>
<feature type="transmembrane region" description="Helical" evidence="1">
    <location>
        <begin position="15"/>
        <end position="33"/>
    </location>
</feature>
<evidence type="ECO:0000256" key="1">
    <source>
        <dbReference type="SAM" id="Phobius"/>
    </source>
</evidence>
<gene>
    <name evidence="2" type="primary">folT</name>
    <name evidence="2" type="ORF">NCTC11391_01040</name>
</gene>
<keyword evidence="1" id="KW-0472">Membrane</keyword>
<reference evidence="2 3" key="1">
    <citation type="submission" date="2018-06" db="EMBL/GenBank/DDBJ databases">
        <authorList>
            <consortium name="Pathogen Informatics"/>
            <person name="Doyle S."/>
        </authorList>
    </citation>
    <scope>NUCLEOTIDE SEQUENCE [LARGE SCALE GENOMIC DNA]</scope>
    <source>
        <strain evidence="3">NCTC 11391</strain>
    </source>
</reference>
<keyword evidence="1" id="KW-1133">Transmembrane helix</keyword>
<feature type="transmembrane region" description="Helical" evidence="1">
    <location>
        <begin position="82"/>
        <end position="101"/>
    </location>
</feature>
<dbReference type="InterPro" id="IPR030949">
    <property type="entry name" value="ECF_S_folate_fam"/>
</dbReference>
<feature type="transmembrane region" description="Helical" evidence="1">
    <location>
        <begin position="113"/>
        <end position="140"/>
    </location>
</feature>
<dbReference type="Pfam" id="PF07155">
    <property type="entry name" value="ECF-ribofla_trS"/>
    <property type="match status" value="1"/>
</dbReference>
<evidence type="ECO:0000313" key="2">
    <source>
        <dbReference type="EMBL" id="SUN35998.1"/>
    </source>
</evidence>
<proteinExistence type="predicted"/>
<dbReference type="AlphaFoldDB" id="A0A380JD68"/>
<feature type="transmembrane region" description="Helical" evidence="1">
    <location>
        <begin position="45"/>
        <end position="70"/>
    </location>
</feature>
<dbReference type="EMBL" id="UHFA01000002">
    <property type="protein sequence ID" value="SUN35998.1"/>
    <property type="molecule type" value="Genomic_DNA"/>
</dbReference>